<dbReference type="Gene3D" id="3.10.350.10">
    <property type="entry name" value="LysM domain"/>
    <property type="match status" value="1"/>
</dbReference>
<feature type="domain" description="LysM" evidence="5">
    <location>
        <begin position="38"/>
        <end position="83"/>
    </location>
</feature>
<dbReference type="PROSITE" id="PS51782">
    <property type="entry name" value="LYSM"/>
    <property type="match status" value="1"/>
</dbReference>
<keyword evidence="2" id="KW-0843">Virulence</keyword>
<dbReference type="AlphaFoldDB" id="A0A9P9WY43"/>
<dbReference type="InterPro" id="IPR018392">
    <property type="entry name" value="LysM"/>
</dbReference>
<reference evidence="6" key="1">
    <citation type="submission" date="2021-03" db="EMBL/GenBank/DDBJ databases">
        <title>Revisited historic fungal species revealed as producer of novel bioactive compounds through whole genome sequencing and comparative genomics.</title>
        <authorList>
            <person name="Vignolle G.A."/>
            <person name="Hochenegger N."/>
            <person name="Mach R.L."/>
            <person name="Mach-Aigner A.R."/>
            <person name="Javad Rahimi M."/>
            <person name="Salim K.A."/>
            <person name="Chan C.M."/>
            <person name="Lim L.B.L."/>
            <person name="Cai F."/>
            <person name="Druzhinina I.S."/>
            <person name="U'Ren J.M."/>
            <person name="Derntl C."/>
        </authorList>
    </citation>
    <scope>NUCLEOTIDE SEQUENCE</scope>
    <source>
        <strain evidence="6">TUCIM 5799</strain>
    </source>
</reference>
<evidence type="ECO:0000256" key="1">
    <source>
        <dbReference type="ARBA" id="ARBA00022669"/>
    </source>
</evidence>
<dbReference type="GO" id="GO:0008061">
    <property type="term" value="F:chitin binding"/>
    <property type="evidence" value="ECO:0007669"/>
    <property type="project" value="UniProtKB-KW"/>
</dbReference>
<dbReference type="PANTHER" id="PTHR34997:SF1">
    <property type="entry name" value="PEPTIDOGLYCAN-BINDING LYSIN DOMAIN"/>
    <property type="match status" value="1"/>
</dbReference>
<sequence length="182" mass="19373">MILSFGLSLAVLSTLGAAQFTVDPPTNAAPDTIKDCTYWQVATANDTCSSISESWGLTLEQFYTYNPSLADGCVLVVGDSYCIEQNWGIPPPSPTPTSSSVISTTQKPTPTPTTILEACEAEAGGYADSCPRCLSHCEGSSDLGMCFYSVYSTVNYYDSQCWQHGGNDCANKALDIVCPKST</sequence>
<dbReference type="InterPro" id="IPR036779">
    <property type="entry name" value="LysM_dom_sf"/>
</dbReference>
<feature type="signal peptide" evidence="4">
    <location>
        <begin position="1"/>
        <end position="18"/>
    </location>
</feature>
<dbReference type="InterPro" id="IPR052210">
    <property type="entry name" value="LysM1-like"/>
</dbReference>
<keyword evidence="1" id="KW-0147">Chitin-binding</keyword>
<evidence type="ECO:0000256" key="4">
    <source>
        <dbReference type="SAM" id="SignalP"/>
    </source>
</evidence>
<feature type="chain" id="PRO_5040454474" description="LysM domain-containing protein" evidence="4">
    <location>
        <begin position="19"/>
        <end position="182"/>
    </location>
</feature>
<dbReference type="PANTHER" id="PTHR34997">
    <property type="entry name" value="AM15"/>
    <property type="match status" value="1"/>
</dbReference>
<dbReference type="CDD" id="cd00118">
    <property type="entry name" value="LysM"/>
    <property type="match status" value="1"/>
</dbReference>
<evidence type="ECO:0000259" key="5">
    <source>
        <dbReference type="PROSITE" id="PS51782"/>
    </source>
</evidence>
<evidence type="ECO:0000256" key="2">
    <source>
        <dbReference type="ARBA" id="ARBA00023026"/>
    </source>
</evidence>
<evidence type="ECO:0000313" key="7">
    <source>
        <dbReference type="Proteomes" id="UP000829685"/>
    </source>
</evidence>
<comment type="caution">
    <text evidence="6">The sequence shown here is derived from an EMBL/GenBank/DDBJ whole genome shotgun (WGS) entry which is preliminary data.</text>
</comment>
<name>A0A9P9WY43_9PEZI</name>
<keyword evidence="7" id="KW-1185">Reference proteome</keyword>
<proteinExistence type="inferred from homology"/>
<evidence type="ECO:0000313" key="6">
    <source>
        <dbReference type="EMBL" id="KAI1881134.1"/>
    </source>
</evidence>
<dbReference type="SUPFAM" id="SSF54106">
    <property type="entry name" value="LysM domain"/>
    <property type="match status" value="1"/>
</dbReference>
<dbReference type="Proteomes" id="UP000829685">
    <property type="component" value="Unassembled WGS sequence"/>
</dbReference>
<protein>
    <recommendedName>
        <fullName evidence="5">LysM domain-containing protein</fullName>
    </recommendedName>
</protein>
<dbReference type="OrthoDB" id="2281372at2759"/>
<organism evidence="6 7">
    <name type="scientific">Neoarthrinium moseri</name>
    <dbReference type="NCBI Taxonomy" id="1658444"/>
    <lineage>
        <taxon>Eukaryota</taxon>
        <taxon>Fungi</taxon>
        <taxon>Dikarya</taxon>
        <taxon>Ascomycota</taxon>
        <taxon>Pezizomycotina</taxon>
        <taxon>Sordariomycetes</taxon>
        <taxon>Xylariomycetidae</taxon>
        <taxon>Amphisphaeriales</taxon>
        <taxon>Apiosporaceae</taxon>
        <taxon>Neoarthrinium</taxon>
    </lineage>
</organism>
<gene>
    <name evidence="6" type="ORF">JX265_001374</name>
</gene>
<evidence type="ECO:0000256" key="3">
    <source>
        <dbReference type="ARBA" id="ARBA00044955"/>
    </source>
</evidence>
<dbReference type="EMBL" id="JAFIMR010000002">
    <property type="protein sequence ID" value="KAI1881134.1"/>
    <property type="molecule type" value="Genomic_DNA"/>
</dbReference>
<keyword evidence="4" id="KW-0732">Signal</keyword>
<accession>A0A9P9WY43</accession>
<comment type="similarity">
    <text evidence="3">Belongs to the secreted LysM effector family.</text>
</comment>